<sequence>MSRLDVPRRLQRTARAIAIVGLLLTAAVVLGLLCGQVRAQVRIPEASALYRHRVEQAAADVWGVDASPARLAAQLHLESGWRPNARSPVGAQGLAQFMPATAKWIAQAFPERLGQFDPWDPHQAALAAAIYDKWLLDRVQPIGWTPLSACSRWNFALRGYNGGETWVLRERGLAIAGRADANDWRAVERFRARSASAHRENVQYPRRILLMLEPAYIAAGWPGKAVCP</sequence>
<reference evidence="3 4" key="1">
    <citation type="submission" date="2018-11" db="EMBL/GenBank/DDBJ databases">
        <title>Genomic Encyclopedia of Type Strains, Phase IV (KMG-IV): sequencing the most valuable type-strain genomes for metagenomic binning, comparative biology and taxonomic classification.</title>
        <authorList>
            <person name="Goeker M."/>
        </authorList>
    </citation>
    <scope>NUCLEOTIDE SEQUENCE [LARGE SCALE GENOMIC DNA]</scope>
    <source>
        <strain evidence="3 4">DSM 25623</strain>
    </source>
</reference>
<dbReference type="PANTHER" id="PTHR37423">
    <property type="entry name" value="SOLUBLE LYTIC MUREIN TRANSGLYCOSYLASE-RELATED"/>
    <property type="match status" value="1"/>
</dbReference>
<dbReference type="OrthoDB" id="92254at2"/>
<organism evidence="3 4">
    <name type="scientific">Vulcaniibacterium tengchongense</name>
    <dbReference type="NCBI Taxonomy" id="1273429"/>
    <lineage>
        <taxon>Bacteria</taxon>
        <taxon>Pseudomonadati</taxon>
        <taxon>Pseudomonadota</taxon>
        <taxon>Gammaproteobacteria</taxon>
        <taxon>Lysobacterales</taxon>
        <taxon>Lysobacteraceae</taxon>
        <taxon>Vulcaniibacterium</taxon>
    </lineage>
</organism>
<keyword evidence="4" id="KW-1185">Reference proteome</keyword>
<accession>A0A3N4VRJ2</accession>
<dbReference type="PANTHER" id="PTHR37423:SF2">
    <property type="entry name" value="MEMBRANE-BOUND LYTIC MUREIN TRANSGLYCOSYLASE C"/>
    <property type="match status" value="1"/>
</dbReference>
<dbReference type="InterPro" id="IPR008258">
    <property type="entry name" value="Transglycosylase_SLT_dom_1"/>
</dbReference>
<evidence type="ECO:0000313" key="4">
    <source>
        <dbReference type="Proteomes" id="UP000269708"/>
    </source>
</evidence>
<comment type="caution">
    <text evidence="3">The sequence shown here is derived from an EMBL/GenBank/DDBJ whole genome shotgun (WGS) entry which is preliminary data.</text>
</comment>
<dbReference type="Proteomes" id="UP000269708">
    <property type="component" value="Unassembled WGS sequence"/>
</dbReference>
<feature type="domain" description="Transglycosylase SLT" evidence="2">
    <location>
        <begin position="69"/>
        <end position="170"/>
    </location>
</feature>
<dbReference type="EMBL" id="RKQN01000001">
    <property type="protein sequence ID" value="RPE81831.1"/>
    <property type="molecule type" value="Genomic_DNA"/>
</dbReference>
<dbReference type="AlphaFoldDB" id="A0A3N4VRJ2"/>
<evidence type="ECO:0000256" key="1">
    <source>
        <dbReference type="ARBA" id="ARBA00007734"/>
    </source>
</evidence>
<dbReference type="SUPFAM" id="SSF53955">
    <property type="entry name" value="Lysozyme-like"/>
    <property type="match status" value="1"/>
</dbReference>
<protein>
    <submittedName>
        <fullName evidence="3">Transglycosylase-like protein with SLT domain</fullName>
    </submittedName>
</protein>
<name>A0A3N4VRJ2_9GAMM</name>
<dbReference type="RefSeq" id="WP_123769350.1">
    <property type="nucleotide sequence ID" value="NZ_RKQN01000001.1"/>
</dbReference>
<gene>
    <name evidence="3" type="ORF">EDC50_1033</name>
</gene>
<evidence type="ECO:0000259" key="2">
    <source>
        <dbReference type="Pfam" id="PF01464"/>
    </source>
</evidence>
<evidence type="ECO:0000313" key="3">
    <source>
        <dbReference type="EMBL" id="RPE81831.1"/>
    </source>
</evidence>
<proteinExistence type="inferred from homology"/>
<dbReference type="InterPro" id="IPR023346">
    <property type="entry name" value="Lysozyme-like_dom_sf"/>
</dbReference>
<dbReference type="Pfam" id="PF01464">
    <property type="entry name" value="SLT"/>
    <property type="match status" value="1"/>
</dbReference>
<comment type="similarity">
    <text evidence="1">Belongs to the transglycosylase Slt family.</text>
</comment>
<dbReference type="CDD" id="cd00254">
    <property type="entry name" value="LT-like"/>
    <property type="match status" value="1"/>
</dbReference>
<dbReference type="Gene3D" id="1.10.530.10">
    <property type="match status" value="1"/>
</dbReference>